<feature type="region of interest" description="Disordered" evidence="2">
    <location>
        <begin position="215"/>
        <end position="237"/>
    </location>
</feature>
<evidence type="ECO:0000313" key="4">
    <source>
        <dbReference type="EMBL" id="TFB86178.1"/>
    </source>
</evidence>
<name>A0A5F0D210_9MICO</name>
<gene>
    <name evidence="4" type="ORF">E3O10_14380</name>
</gene>
<dbReference type="Gene3D" id="3.30.420.10">
    <property type="entry name" value="Ribonuclease H-like superfamily/Ribonuclease H"/>
    <property type="match status" value="1"/>
</dbReference>
<feature type="domain" description="Integrase catalytic" evidence="3">
    <location>
        <begin position="240"/>
        <end position="412"/>
    </location>
</feature>
<dbReference type="Gene3D" id="1.10.10.10">
    <property type="entry name" value="Winged helix-like DNA-binding domain superfamily/Winged helix DNA-binding domain"/>
    <property type="match status" value="1"/>
</dbReference>
<evidence type="ECO:0000256" key="2">
    <source>
        <dbReference type="SAM" id="MobiDB-lite"/>
    </source>
</evidence>
<accession>A0A5F0D210</accession>
<comment type="caution">
    <text evidence="4">The sequence shown here is derived from an EMBL/GenBank/DDBJ whole genome shotgun (WGS) entry which is preliminary data.</text>
</comment>
<dbReference type="InterPro" id="IPR036388">
    <property type="entry name" value="WH-like_DNA-bd_sf"/>
</dbReference>
<dbReference type="PANTHER" id="PTHR46889">
    <property type="entry name" value="TRANSPOSASE INSF FOR INSERTION SEQUENCE IS3B-RELATED"/>
    <property type="match status" value="1"/>
</dbReference>
<feature type="compositionally biased region" description="Basic and acidic residues" evidence="2">
    <location>
        <begin position="227"/>
        <end position="236"/>
    </location>
</feature>
<sequence length="430" mass="47991">MPKKHPTEVRERAVRMTLDRLKDYPSMWATCRGLAPKLNIGAETLRKWVTQAQAHAGERTGPTSEELEEIKRLKRENRDLRETNDILRAAGVFLREGARPSQPSIVAFIVQMKANGHGVELTCGVLREQGVAVTSRSYRAWKTRAAAARVQSDAVLVDRLKALKVRDVQGRQQPEILYARRKMTAWLRRGGLAGVSQHTVDRLMRLEGMNGLVRGRKSRASASTGKDSPRAPDLLKRNFSAPRPNHSWVTDFTYVPTWGVFVYVAFAIDLYSRAIVGWHASTIKDTPFVEVCLNMALWRRDHAGHAVRPGLIHNSDAGSQYTSIKFTKTVALEGLVASIGTIGDTYDNAAAETLMGLYKNEAVAKTSPFATGPLKTIADVEKLTFEWLDWYNNRRLHSALGNMPPEENERNYYAETNGPINIEAANKTAA</sequence>
<evidence type="ECO:0000313" key="5">
    <source>
        <dbReference type="Proteomes" id="UP000297654"/>
    </source>
</evidence>
<dbReference type="EMBL" id="SOFF01000038">
    <property type="protein sequence ID" value="TFB86178.1"/>
    <property type="molecule type" value="Genomic_DNA"/>
</dbReference>
<dbReference type="InterPro" id="IPR001584">
    <property type="entry name" value="Integrase_cat-core"/>
</dbReference>
<protein>
    <submittedName>
        <fullName evidence="4">IS3 family transposase</fullName>
    </submittedName>
</protein>
<dbReference type="InterPro" id="IPR036397">
    <property type="entry name" value="RNaseH_sf"/>
</dbReference>
<dbReference type="GO" id="GO:0015074">
    <property type="term" value="P:DNA integration"/>
    <property type="evidence" value="ECO:0007669"/>
    <property type="project" value="InterPro"/>
</dbReference>
<dbReference type="GO" id="GO:0003676">
    <property type="term" value="F:nucleic acid binding"/>
    <property type="evidence" value="ECO:0007669"/>
    <property type="project" value="InterPro"/>
</dbReference>
<dbReference type="InterPro" id="IPR009057">
    <property type="entry name" value="Homeodomain-like_sf"/>
</dbReference>
<organism evidence="4 5">
    <name type="scientific">Cryobacterium luteum</name>
    <dbReference type="NCBI Taxonomy" id="1424661"/>
    <lineage>
        <taxon>Bacteria</taxon>
        <taxon>Bacillati</taxon>
        <taxon>Actinomycetota</taxon>
        <taxon>Actinomycetes</taxon>
        <taxon>Micrococcales</taxon>
        <taxon>Microbacteriaceae</taxon>
        <taxon>Cryobacterium</taxon>
    </lineage>
</organism>
<dbReference type="AlphaFoldDB" id="A0A5F0D210"/>
<dbReference type="InterPro" id="IPR048020">
    <property type="entry name" value="Transpos_IS3"/>
</dbReference>
<feature type="coiled-coil region" evidence="1">
    <location>
        <begin position="63"/>
        <end position="90"/>
    </location>
</feature>
<dbReference type="SUPFAM" id="SSF53098">
    <property type="entry name" value="Ribonuclease H-like"/>
    <property type="match status" value="1"/>
</dbReference>
<dbReference type="InterPro" id="IPR050900">
    <property type="entry name" value="Transposase_IS3/IS150/IS904"/>
</dbReference>
<dbReference type="Proteomes" id="UP000297654">
    <property type="component" value="Unassembled WGS sequence"/>
</dbReference>
<dbReference type="OrthoDB" id="4426778at2"/>
<dbReference type="SUPFAM" id="SSF46689">
    <property type="entry name" value="Homeodomain-like"/>
    <property type="match status" value="1"/>
</dbReference>
<dbReference type="PROSITE" id="PS50994">
    <property type="entry name" value="INTEGRASE"/>
    <property type="match status" value="1"/>
</dbReference>
<keyword evidence="5" id="KW-1185">Reference proteome</keyword>
<dbReference type="InterPro" id="IPR012337">
    <property type="entry name" value="RNaseH-like_sf"/>
</dbReference>
<dbReference type="NCBIfam" id="NF033516">
    <property type="entry name" value="transpos_IS3"/>
    <property type="match status" value="1"/>
</dbReference>
<dbReference type="PANTHER" id="PTHR46889:SF4">
    <property type="entry name" value="TRANSPOSASE INSO FOR INSERTION SEQUENCE ELEMENT IS911B-RELATED"/>
    <property type="match status" value="1"/>
</dbReference>
<dbReference type="RefSeq" id="WP_092112743.1">
    <property type="nucleotide sequence ID" value="NZ_FOCN01000033.1"/>
</dbReference>
<keyword evidence="1" id="KW-0175">Coiled coil</keyword>
<dbReference type="Pfam" id="PF13683">
    <property type="entry name" value="rve_3"/>
    <property type="match status" value="1"/>
</dbReference>
<reference evidence="4 5" key="1">
    <citation type="submission" date="2019-03" db="EMBL/GenBank/DDBJ databases">
        <title>Genomics of glacier-inhabiting Cryobacterium strains.</title>
        <authorList>
            <person name="Liu Q."/>
            <person name="Xin Y.-H."/>
        </authorList>
    </citation>
    <scope>NUCLEOTIDE SEQUENCE [LARGE SCALE GENOMIC DNA]</scope>
    <source>
        <strain evidence="4 5">Hh15</strain>
    </source>
</reference>
<dbReference type="Pfam" id="PF00665">
    <property type="entry name" value="rve"/>
    <property type="match status" value="1"/>
</dbReference>
<evidence type="ECO:0000259" key="3">
    <source>
        <dbReference type="PROSITE" id="PS50994"/>
    </source>
</evidence>
<evidence type="ECO:0000256" key="1">
    <source>
        <dbReference type="SAM" id="Coils"/>
    </source>
</evidence>
<proteinExistence type="predicted"/>